<accession>F0S259</accession>
<dbReference type="CDD" id="cd02440">
    <property type="entry name" value="AdoMet_MTases"/>
    <property type="match status" value="1"/>
</dbReference>
<dbReference type="PANTHER" id="PTHR10509">
    <property type="entry name" value="O-METHYLTRANSFERASE-RELATED"/>
    <property type="match status" value="1"/>
</dbReference>
<keyword evidence="4" id="KW-0460">Magnesium</keyword>
<evidence type="ECO:0000256" key="4">
    <source>
        <dbReference type="HAMAP-Rule" id="MF_02217"/>
    </source>
</evidence>
<dbReference type="Pfam" id="PF01596">
    <property type="entry name" value="Methyltransf_3"/>
    <property type="match status" value="1"/>
</dbReference>
<dbReference type="Gene3D" id="3.40.50.150">
    <property type="entry name" value="Vaccinia Virus protein VP39"/>
    <property type="match status" value="1"/>
</dbReference>
<feature type="binding site" evidence="4">
    <location>
        <position position="76"/>
    </location>
    <ligand>
        <name>S-adenosyl-L-methionine</name>
        <dbReference type="ChEBI" id="CHEBI:59789"/>
    </ligand>
</feature>
<dbReference type="KEGG" id="dte:Dester_0346"/>
<reference evidence="6" key="2">
    <citation type="submission" date="2011-02" db="EMBL/GenBank/DDBJ databases">
        <title>The complete genome of Desulfurobacterium thermolithotrophum DSM 11699.</title>
        <authorList>
            <consortium name="US DOE Joint Genome Institute (JGI-PGF)"/>
            <person name="Lucas S."/>
            <person name="Copeland A."/>
            <person name="Lapidus A."/>
            <person name="Bruce D."/>
            <person name="Goodwin L."/>
            <person name="Pitluck S."/>
            <person name="Kyrpides N."/>
            <person name="Mavromatis K."/>
            <person name="Pagani I."/>
            <person name="Ivanova N."/>
            <person name="Mikhailova N."/>
            <person name="Daligault H."/>
            <person name="Detter J.C."/>
            <person name="Tapia R."/>
            <person name="Han C."/>
            <person name="Land M."/>
            <person name="Hauser L."/>
            <person name="Markowitz V."/>
            <person name="Cheng J.-F."/>
            <person name="Hugenholtz P."/>
            <person name="Woyke T."/>
            <person name="Wu D."/>
            <person name="Spring S."/>
            <person name="Brambilla E."/>
            <person name="Klenk H.-P."/>
            <person name="Eisen J.A."/>
        </authorList>
    </citation>
    <scope>NUCLEOTIDE SEQUENCE [LARGE SCALE GENOMIC DNA]</scope>
    <source>
        <strain evidence="6">DSM 11699 / BSA</strain>
    </source>
</reference>
<dbReference type="EMBL" id="CP002543">
    <property type="protein sequence ID" value="ADY73002.1"/>
    <property type="molecule type" value="Genomic_DNA"/>
</dbReference>
<dbReference type="EC" id="2.1.1.-" evidence="4"/>
<evidence type="ECO:0000256" key="3">
    <source>
        <dbReference type="ARBA" id="ARBA00022691"/>
    </source>
</evidence>
<feature type="binding site" evidence="4">
    <location>
        <position position="167"/>
    </location>
    <ligand>
        <name>Mg(2+)</name>
        <dbReference type="ChEBI" id="CHEBI:18420"/>
    </ligand>
</feature>
<dbReference type="GO" id="GO:0008757">
    <property type="term" value="F:S-adenosylmethionine-dependent methyltransferase activity"/>
    <property type="evidence" value="ECO:0007669"/>
    <property type="project" value="TreeGrafter"/>
</dbReference>
<dbReference type="SUPFAM" id="SSF53335">
    <property type="entry name" value="S-adenosyl-L-methionine-dependent methyltransferases"/>
    <property type="match status" value="1"/>
</dbReference>
<comment type="caution">
    <text evidence="4">Lacks conserved residue(s) required for the propagation of feature annotation.</text>
</comment>
<dbReference type="PROSITE" id="PS51682">
    <property type="entry name" value="SAM_OMT_I"/>
    <property type="match status" value="1"/>
</dbReference>
<dbReference type="HOGENOM" id="CLU_067676_4_0_0"/>
<comment type="subunit">
    <text evidence="4">Homodimer.</text>
</comment>
<name>F0S259_DESTD</name>
<dbReference type="GO" id="GO:0030488">
    <property type="term" value="P:tRNA methylation"/>
    <property type="evidence" value="ECO:0007669"/>
    <property type="project" value="UniProtKB-UniRule"/>
</dbReference>
<evidence type="ECO:0000256" key="1">
    <source>
        <dbReference type="ARBA" id="ARBA00022603"/>
    </source>
</evidence>
<gene>
    <name evidence="4" type="primary">trmR</name>
    <name evidence="5" type="ordered locus">Dester_0346</name>
</gene>
<sequence>MTFKRWKNLSEIIPEEIEIFTGSFGKKESILLEMEIFAKKNKIPILLPSAAIVLRLLVSLTKPKRVLEIGTGIGYSTLNIYFAHPEAKITTVDSNRKRSVVAKKFFKRAGIEIEVLEADGFKVIRDYLAENEKFDFIFIDSVKSEYPFFNFKFQALLKSKGIAVFDNVLFRGYIAGKTFHPRYTRTVALLKKFLLDVRKYPGFETYLVPVGDGLLISVKR</sequence>
<dbReference type="OrthoDB" id="9799672at2"/>
<dbReference type="GO" id="GO:0008171">
    <property type="term" value="F:O-methyltransferase activity"/>
    <property type="evidence" value="ECO:0007669"/>
    <property type="project" value="InterPro"/>
</dbReference>
<dbReference type="RefSeq" id="WP_013637960.1">
    <property type="nucleotide sequence ID" value="NC_015185.1"/>
</dbReference>
<feature type="binding site" evidence="4">
    <location>
        <position position="140"/>
    </location>
    <ligand>
        <name>Mg(2+)</name>
        <dbReference type="ChEBI" id="CHEBI:18420"/>
    </ligand>
</feature>
<dbReference type="STRING" id="868864.Dester_0346"/>
<protein>
    <recommendedName>
        <fullName evidence="4">tRNA 5-hydroxyuridine methyltransferase</fullName>
        <ecNumber evidence="4">2.1.1.-</ecNumber>
    </recommendedName>
    <alternativeName>
        <fullName evidence="4">ho5U methyltransferase</fullName>
    </alternativeName>
</protein>
<comment type="function">
    <text evidence="4">Catalyzes the methylation of 5-hydroxyuridine (ho5U) to form 5-methoxyuridine (mo5U) at position 34 in tRNAs.</text>
</comment>
<keyword evidence="1 4" id="KW-0489">Methyltransferase</keyword>
<dbReference type="InterPro" id="IPR002935">
    <property type="entry name" value="SAM_O-MeTrfase"/>
</dbReference>
<proteinExistence type="inferred from homology"/>
<keyword evidence="3 4" id="KW-0949">S-adenosyl-L-methionine</keyword>
<evidence type="ECO:0000313" key="6">
    <source>
        <dbReference type="Proteomes" id="UP000007102"/>
    </source>
</evidence>
<dbReference type="GO" id="GO:0016300">
    <property type="term" value="F:tRNA (uridine) methyltransferase activity"/>
    <property type="evidence" value="ECO:0007669"/>
    <property type="project" value="UniProtKB-UniRule"/>
</dbReference>
<dbReference type="InterPro" id="IPR043675">
    <property type="entry name" value="TrmR_methyltr"/>
</dbReference>
<dbReference type="GO" id="GO:0000287">
    <property type="term" value="F:magnesium ion binding"/>
    <property type="evidence" value="ECO:0007669"/>
    <property type="project" value="UniProtKB-UniRule"/>
</dbReference>
<keyword evidence="4" id="KW-0479">Metal-binding</keyword>
<evidence type="ECO:0000256" key="2">
    <source>
        <dbReference type="ARBA" id="ARBA00022679"/>
    </source>
</evidence>
<dbReference type="InterPro" id="IPR050362">
    <property type="entry name" value="Cation-dep_OMT"/>
</dbReference>
<feature type="binding site" evidence="4">
    <location>
        <position position="166"/>
    </location>
    <ligand>
        <name>Mg(2+)</name>
        <dbReference type="ChEBI" id="CHEBI:18420"/>
    </ligand>
</feature>
<comment type="similarity">
    <text evidence="4">Belongs to the class I-like SAM-binding methyltransferase superfamily. Cation-dependent O-methyltransferase family.</text>
</comment>
<evidence type="ECO:0000313" key="5">
    <source>
        <dbReference type="EMBL" id="ADY73002.1"/>
    </source>
</evidence>
<dbReference type="HAMAP" id="MF_02217">
    <property type="entry name" value="TrmR_methyltr"/>
    <property type="match status" value="1"/>
</dbReference>
<organism evidence="5 6">
    <name type="scientific">Desulfurobacterium thermolithotrophum (strain DSM 11699 / BSA)</name>
    <dbReference type="NCBI Taxonomy" id="868864"/>
    <lineage>
        <taxon>Bacteria</taxon>
        <taxon>Pseudomonadati</taxon>
        <taxon>Aquificota</taxon>
        <taxon>Aquificia</taxon>
        <taxon>Desulfurobacteriales</taxon>
        <taxon>Desulfurobacteriaceae</taxon>
        <taxon>Desulfurobacterium</taxon>
    </lineage>
</organism>
<feature type="binding site" evidence="4">
    <location>
        <position position="93"/>
    </location>
    <ligand>
        <name>S-adenosyl-L-methionine</name>
        <dbReference type="ChEBI" id="CHEBI:59789"/>
    </ligand>
</feature>
<reference evidence="5 6" key="1">
    <citation type="journal article" date="2011" name="Stand. Genomic Sci.">
        <title>Complete genome sequence of the thermophilic sulfur-reducer Desulfurobacterium thermolithotrophum type strain (BSA(T)) from a deep-sea hydrothermal vent.</title>
        <authorList>
            <person name="Goker M."/>
            <person name="Daligault H."/>
            <person name="Mwirichia R."/>
            <person name="Lapidus A."/>
            <person name="Lucas S."/>
            <person name="Deshpande S."/>
            <person name="Pagani I."/>
            <person name="Tapia R."/>
            <person name="Cheng J.F."/>
            <person name="Goodwin L."/>
            <person name="Pitluck S."/>
            <person name="Liolios K."/>
            <person name="Ivanova N."/>
            <person name="Mavromatis K."/>
            <person name="Mikhailova N."/>
            <person name="Pati A."/>
            <person name="Chen A."/>
            <person name="Palaniappan K."/>
            <person name="Han C."/>
            <person name="Land M."/>
            <person name="Hauser L."/>
            <person name="Pan C."/>
            <person name="Brambilla E.M."/>
            <person name="Rohde M."/>
            <person name="Spring S."/>
            <person name="Sikorski J."/>
            <person name="Wirth R."/>
            <person name="Detter J.C."/>
            <person name="Woyke T."/>
            <person name="Bristow J."/>
            <person name="Eisen J.A."/>
            <person name="Markowitz V."/>
            <person name="Hugenholtz P."/>
            <person name="Kyrpides N.C."/>
            <person name="Klenk H.P."/>
        </authorList>
    </citation>
    <scope>NUCLEOTIDE SEQUENCE [LARGE SCALE GENOMIC DNA]</scope>
    <source>
        <strain evidence="6">DSM 11699 / BSA</strain>
    </source>
</reference>
<keyword evidence="6" id="KW-1185">Reference proteome</keyword>
<keyword evidence="4" id="KW-0819">tRNA processing</keyword>
<dbReference type="eggNOG" id="COG4122">
    <property type="taxonomic scope" value="Bacteria"/>
</dbReference>
<dbReference type="AlphaFoldDB" id="F0S259"/>
<keyword evidence="2 4" id="KW-0808">Transferase</keyword>
<dbReference type="InParanoid" id="F0S259"/>
<dbReference type="Proteomes" id="UP000007102">
    <property type="component" value="Chromosome"/>
</dbReference>
<dbReference type="PANTHER" id="PTHR10509:SF14">
    <property type="entry name" value="CAFFEOYL-COA O-METHYLTRANSFERASE 3-RELATED"/>
    <property type="match status" value="1"/>
</dbReference>
<comment type="catalytic activity">
    <reaction evidence="4">
        <text>5-hydroxyuridine(34) in tRNA + S-adenosyl-L-methionine = 5-methoxyuridine(34) in tRNA + S-adenosyl-L-homocysteine + H(+)</text>
        <dbReference type="Rhea" id="RHEA:60524"/>
        <dbReference type="Rhea" id="RHEA-COMP:13381"/>
        <dbReference type="Rhea" id="RHEA-COMP:15591"/>
        <dbReference type="ChEBI" id="CHEBI:15378"/>
        <dbReference type="ChEBI" id="CHEBI:57856"/>
        <dbReference type="ChEBI" id="CHEBI:59789"/>
        <dbReference type="ChEBI" id="CHEBI:136877"/>
        <dbReference type="ChEBI" id="CHEBI:143860"/>
    </reaction>
</comment>
<dbReference type="InterPro" id="IPR029063">
    <property type="entry name" value="SAM-dependent_MTases_sf"/>
</dbReference>
<feature type="binding site" evidence="4">
    <location>
        <position position="46"/>
    </location>
    <ligand>
        <name>S-adenosyl-L-methionine</name>
        <dbReference type="ChEBI" id="CHEBI:59789"/>
    </ligand>
</feature>
<feature type="binding site" evidence="4">
    <location>
        <position position="140"/>
    </location>
    <ligand>
        <name>S-adenosyl-L-methionine</name>
        <dbReference type="ChEBI" id="CHEBI:59789"/>
    </ligand>
</feature>